<name>A0ABN0MTM9_9CHLA</name>
<comment type="caution">
    <text evidence="2">The sequence shown here is derived from an EMBL/GenBank/DDBJ whole genome shotgun (WGS) entry which is preliminary data.</text>
</comment>
<protein>
    <submittedName>
        <fullName evidence="2">Uncharacterized protein</fullName>
    </submittedName>
</protein>
<proteinExistence type="predicted"/>
<gene>
    <name evidence="2" type="ORF">CP10881SC42_0314</name>
</gene>
<keyword evidence="1" id="KW-1133">Transmembrane helix</keyword>
<evidence type="ECO:0000256" key="1">
    <source>
        <dbReference type="SAM" id="Phobius"/>
    </source>
</evidence>
<keyword evidence="3" id="KW-1185">Reference proteome</keyword>
<evidence type="ECO:0000313" key="2">
    <source>
        <dbReference type="EMBL" id="EPP38793.1"/>
    </source>
</evidence>
<feature type="transmembrane region" description="Helical" evidence="1">
    <location>
        <begin position="43"/>
        <end position="61"/>
    </location>
</feature>
<keyword evidence="1" id="KW-0472">Membrane</keyword>
<dbReference type="EMBL" id="ATND01000001">
    <property type="protein sequence ID" value="EPP38793.1"/>
    <property type="molecule type" value="Genomic_DNA"/>
</dbReference>
<sequence>MRIKSIILTQAENYIEHKAPINSIKNLLSRLKAKGLNTSLLNYYYLHKFLIFLGNFFKKLLSQKS</sequence>
<reference evidence="2" key="1">
    <citation type="submission" date="2013-04" db="EMBL/GenBank/DDBJ databases">
        <title>Genome sequence of Chlamydia psittaci 10_881_SC42.</title>
        <authorList>
            <person name="Huot-Creasy H."/>
            <person name="McCracken C.L."/>
            <person name="Humphries M."/>
            <person name="Sachse K."/>
            <person name="Laroucau K."/>
            <person name="Bavoil P."/>
            <person name="Myers G.S."/>
        </authorList>
    </citation>
    <scope>NUCLEOTIDE SEQUENCE [LARGE SCALE GENOMIC DNA]</scope>
    <source>
        <strain evidence="2">10_881_SC42</strain>
    </source>
</reference>
<keyword evidence="1" id="KW-0812">Transmembrane</keyword>
<evidence type="ECO:0000313" key="3">
    <source>
        <dbReference type="Proteomes" id="UP000014821"/>
    </source>
</evidence>
<accession>A0ABN0MTM9</accession>
<dbReference type="Proteomes" id="UP000014821">
    <property type="component" value="Unassembled WGS sequence"/>
</dbReference>
<organism evidence="2 3">
    <name type="scientific">Chlamydia avium</name>
    <dbReference type="NCBI Taxonomy" id="1457141"/>
    <lineage>
        <taxon>Bacteria</taxon>
        <taxon>Pseudomonadati</taxon>
        <taxon>Chlamydiota</taxon>
        <taxon>Chlamydiia</taxon>
        <taxon>Chlamydiales</taxon>
        <taxon>Chlamydiaceae</taxon>
        <taxon>Chlamydia/Chlamydophila group</taxon>
        <taxon>Chlamydia</taxon>
    </lineage>
</organism>